<proteinExistence type="predicted"/>
<keyword evidence="3" id="KW-1185">Reference proteome</keyword>
<feature type="compositionally biased region" description="Basic and acidic residues" evidence="1">
    <location>
        <begin position="15"/>
        <end position="28"/>
    </location>
</feature>
<protein>
    <submittedName>
        <fullName evidence="2">Uncharacterized protein</fullName>
    </submittedName>
</protein>
<sequence length="121" mass="13236">MANMAADQPSSSGDVGKDMNRFSIEDGSQKLSSNLTKPHGEKDEIGPAVAGGADKQQNLIEVPDIEGTPTKEHEEIVKYHDEICEKKRSVHGGGNIEHDQQSQMDKAIAILPEEPMQKNRD</sequence>
<evidence type="ECO:0000256" key="1">
    <source>
        <dbReference type="SAM" id="MobiDB-lite"/>
    </source>
</evidence>
<dbReference type="EMBL" id="JBANQN010000004">
    <property type="protein sequence ID" value="KAK6791386.1"/>
    <property type="molecule type" value="Genomic_DNA"/>
</dbReference>
<dbReference type="Proteomes" id="UP001371456">
    <property type="component" value="Unassembled WGS sequence"/>
</dbReference>
<dbReference type="AlphaFoldDB" id="A0AAN8TTK4"/>
<feature type="region of interest" description="Disordered" evidence="1">
    <location>
        <begin position="90"/>
        <end position="121"/>
    </location>
</feature>
<feature type="region of interest" description="Disordered" evidence="1">
    <location>
        <begin position="1"/>
        <end position="71"/>
    </location>
</feature>
<reference evidence="2 3" key="1">
    <citation type="submission" date="2024-02" db="EMBL/GenBank/DDBJ databases">
        <title>de novo genome assembly of Solanum bulbocastanum strain 11H21.</title>
        <authorList>
            <person name="Hosaka A.J."/>
        </authorList>
    </citation>
    <scope>NUCLEOTIDE SEQUENCE [LARGE SCALE GENOMIC DNA]</scope>
    <source>
        <tissue evidence="2">Young leaves</tissue>
    </source>
</reference>
<evidence type="ECO:0000313" key="2">
    <source>
        <dbReference type="EMBL" id="KAK6791386.1"/>
    </source>
</evidence>
<comment type="caution">
    <text evidence="2">The sequence shown here is derived from an EMBL/GenBank/DDBJ whole genome shotgun (WGS) entry which is preliminary data.</text>
</comment>
<name>A0AAN8TTK4_SOLBU</name>
<organism evidence="2 3">
    <name type="scientific">Solanum bulbocastanum</name>
    <name type="common">Wild potato</name>
    <dbReference type="NCBI Taxonomy" id="147425"/>
    <lineage>
        <taxon>Eukaryota</taxon>
        <taxon>Viridiplantae</taxon>
        <taxon>Streptophyta</taxon>
        <taxon>Embryophyta</taxon>
        <taxon>Tracheophyta</taxon>
        <taxon>Spermatophyta</taxon>
        <taxon>Magnoliopsida</taxon>
        <taxon>eudicotyledons</taxon>
        <taxon>Gunneridae</taxon>
        <taxon>Pentapetalae</taxon>
        <taxon>asterids</taxon>
        <taxon>lamiids</taxon>
        <taxon>Solanales</taxon>
        <taxon>Solanaceae</taxon>
        <taxon>Solanoideae</taxon>
        <taxon>Solaneae</taxon>
        <taxon>Solanum</taxon>
    </lineage>
</organism>
<evidence type="ECO:0000313" key="3">
    <source>
        <dbReference type="Proteomes" id="UP001371456"/>
    </source>
</evidence>
<gene>
    <name evidence="2" type="ORF">RDI58_010467</name>
</gene>
<accession>A0AAN8TTK4</accession>